<feature type="transmembrane region" description="Helical" evidence="2">
    <location>
        <begin position="48"/>
        <end position="68"/>
    </location>
</feature>
<dbReference type="AlphaFoldDB" id="A0A7J6NTW7"/>
<accession>A0A7J6NTW7</accession>
<dbReference type="OrthoDB" id="68611at2759"/>
<feature type="transmembrane region" description="Helical" evidence="2">
    <location>
        <begin position="154"/>
        <end position="181"/>
    </location>
</feature>
<feature type="transmembrane region" description="Helical" evidence="2">
    <location>
        <begin position="381"/>
        <end position="404"/>
    </location>
</feature>
<sequence>MPSLKNPLHPPVVPAFDLWLALFCGVVTCCSSFMIFTPAVTEVFSANFLILGVVIAIITAQLTVADAIEWTAKTVIASWYGAGLGCLVVVFVTAVNHGNYNPYIGTLVAVPFAILVCLAEQSSVTYCKLSSIYRGDKALLLILIVVVFGGDDPYWVALTAALAYTIGTTIPLIGTLLLWAFRILPQNGPPAIPMFAHTVNKAYMAALRTPDLHLRGIMFSMVSSLGTVRHSLKFAAYSESAVEYLWEPLDFTLNTIRVEVICRLRAGQDDRVFKADLGELSRDLRRRVTEATAHYMEARAEGLAKPIAESELARFGFRYARDCPIHCLAGVKEWLKRPLFESLNPPTPWRFRLAFPIRSGLGTDGHLEEGDMILRSLYRAVLTLCGVILATLISALVLPVFAYGRLTRATARSLQMIGDTVAECVDRIQTATVADRLPPGSVDERVVSIGDELMKHHEERWSQVMDATVETKLFSLLRGYFRSEERRVNASHIIAAQPLLDRLNRRTMVVVSAAACFHPSWKSLSPELERALQALTVFAEDMRTAAQELAGVTLKHGSHLGLWESRTGRFDEAVSLLGKVERLMGEARQKIRKASKKVPSNGDGNGNCVPEESDLDDLYSLVRALGVFVEAWKHVEYMMYFGYLRGSINPFDLKTMQSKSIDMSRRASTGGVPRLRTHSFAPPLSGQV</sequence>
<reference evidence="3 4" key="1">
    <citation type="submission" date="2020-04" db="EMBL/GenBank/DDBJ databases">
        <title>Perkinsus olseni comparative genomics.</title>
        <authorList>
            <person name="Bogema D.R."/>
        </authorList>
    </citation>
    <scope>NUCLEOTIDE SEQUENCE [LARGE SCALE GENOMIC DNA]</scope>
    <source>
        <strain evidence="3">00978-12</strain>
    </source>
</reference>
<name>A0A7J6NTW7_PEROL</name>
<organism evidence="3 4">
    <name type="scientific">Perkinsus olseni</name>
    <name type="common">Perkinsus atlanticus</name>
    <dbReference type="NCBI Taxonomy" id="32597"/>
    <lineage>
        <taxon>Eukaryota</taxon>
        <taxon>Sar</taxon>
        <taxon>Alveolata</taxon>
        <taxon>Perkinsozoa</taxon>
        <taxon>Perkinsea</taxon>
        <taxon>Perkinsida</taxon>
        <taxon>Perkinsidae</taxon>
        <taxon>Perkinsus</taxon>
    </lineage>
</organism>
<evidence type="ECO:0000313" key="3">
    <source>
        <dbReference type="EMBL" id="KAF4687030.1"/>
    </source>
</evidence>
<evidence type="ECO:0000256" key="1">
    <source>
        <dbReference type="SAM" id="MobiDB-lite"/>
    </source>
</evidence>
<protein>
    <submittedName>
        <fullName evidence="3">Aluminum-activated malate transporter 1</fullName>
    </submittedName>
</protein>
<gene>
    <name evidence="3" type="primary">ALMT1_1</name>
    <name evidence="3" type="ORF">FOZ60_004355</name>
</gene>
<feature type="region of interest" description="Disordered" evidence="1">
    <location>
        <begin position="662"/>
        <end position="688"/>
    </location>
</feature>
<feature type="transmembrane region" description="Helical" evidence="2">
    <location>
        <begin position="12"/>
        <end position="36"/>
    </location>
</feature>
<dbReference type="EMBL" id="JABANP010000199">
    <property type="protein sequence ID" value="KAF4687030.1"/>
    <property type="molecule type" value="Genomic_DNA"/>
</dbReference>
<evidence type="ECO:0000256" key="2">
    <source>
        <dbReference type="SAM" id="Phobius"/>
    </source>
</evidence>
<keyword evidence="2" id="KW-1133">Transmembrane helix</keyword>
<proteinExistence type="predicted"/>
<feature type="transmembrane region" description="Helical" evidence="2">
    <location>
        <begin position="75"/>
        <end position="94"/>
    </location>
</feature>
<evidence type="ECO:0000313" key="4">
    <source>
        <dbReference type="Proteomes" id="UP000541610"/>
    </source>
</evidence>
<keyword evidence="2" id="KW-0812">Transmembrane</keyword>
<feature type="transmembrane region" description="Helical" evidence="2">
    <location>
        <begin position="100"/>
        <end position="119"/>
    </location>
</feature>
<keyword evidence="2" id="KW-0472">Membrane</keyword>
<comment type="caution">
    <text evidence="3">The sequence shown here is derived from an EMBL/GenBank/DDBJ whole genome shotgun (WGS) entry which is preliminary data.</text>
</comment>
<dbReference type="Proteomes" id="UP000541610">
    <property type="component" value="Unassembled WGS sequence"/>
</dbReference>